<dbReference type="InterPro" id="IPR002347">
    <property type="entry name" value="SDR_fam"/>
</dbReference>
<dbReference type="OrthoDB" id="9786360at2"/>
<comment type="similarity">
    <text evidence="1">Belongs to the short-chain dehydrogenases/reductases (SDR) family.</text>
</comment>
<sequence length="254" mass="27071">MSRPVVLVTGGAKRIGSAICRAFGAAGWHVVVHYGRSAADAEALAASLPSAEVHQAELDGWDAGPAMVAAVARKHADFRALVNNASIFENDGAQGLDPATFDQAMQINAGSPARMTQAFFAHSQATDLRCAIQILDQKLDNPNPDFFSYTMSKHALASTIPMMAMAAAHATDRVYGLCPGAILASHDQTLDEADRSHMRNLLSRRTWPEEIADAALFLASGALASGELLFVDSGQHLLAQSRDVIYLEREGLDA</sequence>
<keyword evidence="4" id="KW-1185">Reference proteome</keyword>
<dbReference type="PANTHER" id="PTHR43639">
    <property type="entry name" value="OXIDOREDUCTASE, SHORT-CHAIN DEHYDROGENASE/REDUCTASE FAMILY (AFU_ORTHOLOGUE AFUA_5G02870)"/>
    <property type="match status" value="1"/>
</dbReference>
<dbReference type="Gene3D" id="3.40.50.720">
    <property type="entry name" value="NAD(P)-binding Rossmann-like Domain"/>
    <property type="match status" value="1"/>
</dbReference>
<dbReference type="AlphaFoldDB" id="U2Y5G4"/>
<comment type="caution">
    <text evidence="3">The sequence shown here is derived from an EMBL/GenBank/DDBJ whole genome shotgun (WGS) entry which is preliminary data.</text>
</comment>
<dbReference type="RefSeq" id="WP_021689263.1">
    <property type="nucleotide sequence ID" value="NZ_BASZ01000002.1"/>
</dbReference>
<accession>U2Y5G4</accession>
<evidence type="ECO:0000256" key="1">
    <source>
        <dbReference type="ARBA" id="ARBA00006484"/>
    </source>
</evidence>
<evidence type="ECO:0000256" key="2">
    <source>
        <dbReference type="ARBA" id="ARBA00023002"/>
    </source>
</evidence>
<dbReference type="Proteomes" id="UP000016568">
    <property type="component" value="Unassembled WGS sequence"/>
</dbReference>
<reference evidence="3 4" key="1">
    <citation type="submission" date="2013-09" db="EMBL/GenBank/DDBJ databases">
        <title>Whole genome shotgun sequence of Novosphingobium tardaugens NBRC 16725.</title>
        <authorList>
            <person name="Isaki S."/>
            <person name="Hosoyama A."/>
            <person name="Tsuchikane K."/>
            <person name="Katsumata H."/>
            <person name="Ando Y."/>
            <person name="Yamazaki S."/>
            <person name="Fujita N."/>
        </authorList>
    </citation>
    <scope>NUCLEOTIDE SEQUENCE [LARGE SCALE GENOMIC DNA]</scope>
    <source>
        <strain evidence="3 4">NBRC 16725</strain>
    </source>
</reference>
<keyword evidence="2" id="KW-0560">Oxidoreductase</keyword>
<gene>
    <name evidence="3" type="ORF">NT2_02_04390</name>
</gene>
<evidence type="ECO:0000313" key="3">
    <source>
        <dbReference type="EMBL" id="GAD48356.1"/>
    </source>
</evidence>
<name>U2Y5G4_9SPHN</name>
<protein>
    <submittedName>
        <fullName evidence="3">Putative oxidoreductase</fullName>
    </submittedName>
</protein>
<organism evidence="3 4">
    <name type="scientific">Caenibius tardaugens NBRC 16725</name>
    <dbReference type="NCBI Taxonomy" id="1219035"/>
    <lineage>
        <taxon>Bacteria</taxon>
        <taxon>Pseudomonadati</taxon>
        <taxon>Pseudomonadota</taxon>
        <taxon>Alphaproteobacteria</taxon>
        <taxon>Sphingomonadales</taxon>
        <taxon>Erythrobacteraceae</taxon>
        <taxon>Caenibius</taxon>
    </lineage>
</organism>
<dbReference type="KEGG" id="ntd:EGO55_01740"/>
<dbReference type="PRINTS" id="PR00081">
    <property type="entry name" value="GDHRDH"/>
</dbReference>
<dbReference type="PANTHER" id="PTHR43639:SF1">
    <property type="entry name" value="SHORT-CHAIN DEHYDROGENASE_REDUCTASE FAMILY PROTEIN"/>
    <property type="match status" value="1"/>
</dbReference>
<dbReference type="eggNOG" id="COG1028">
    <property type="taxonomic scope" value="Bacteria"/>
</dbReference>
<dbReference type="InterPro" id="IPR036291">
    <property type="entry name" value="NAD(P)-bd_dom_sf"/>
</dbReference>
<proteinExistence type="inferred from homology"/>
<dbReference type="GO" id="GO:0016491">
    <property type="term" value="F:oxidoreductase activity"/>
    <property type="evidence" value="ECO:0007669"/>
    <property type="project" value="UniProtKB-KW"/>
</dbReference>
<dbReference type="SUPFAM" id="SSF51735">
    <property type="entry name" value="NAD(P)-binding Rossmann-fold domains"/>
    <property type="match status" value="1"/>
</dbReference>
<dbReference type="Pfam" id="PF13561">
    <property type="entry name" value="adh_short_C2"/>
    <property type="match status" value="1"/>
</dbReference>
<dbReference type="EMBL" id="BASZ01000002">
    <property type="protein sequence ID" value="GAD48356.1"/>
    <property type="molecule type" value="Genomic_DNA"/>
</dbReference>
<evidence type="ECO:0000313" key="4">
    <source>
        <dbReference type="Proteomes" id="UP000016568"/>
    </source>
</evidence>